<dbReference type="EMBL" id="BSYO01000012">
    <property type="protein sequence ID" value="GMH13206.1"/>
    <property type="molecule type" value="Genomic_DNA"/>
</dbReference>
<dbReference type="PANTHER" id="PTHR31947:SF19">
    <property type="entry name" value="ALBA DNA_RNA-BINDING PROTEIN"/>
    <property type="match status" value="1"/>
</dbReference>
<evidence type="ECO:0000313" key="1">
    <source>
        <dbReference type="EMBL" id="GMH13206.1"/>
    </source>
</evidence>
<dbReference type="Proteomes" id="UP001279734">
    <property type="component" value="Unassembled WGS sequence"/>
</dbReference>
<name>A0AAD3SMD3_NEPGR</name>
<dbReference type="SUPFAM" id="SSF82704">
    <property type="entry name" value="AlbA-like"/>
    <property type="match status" value="1"/>
</dbReference>
<dbReference type="PANTHER" id="PTHR31947">
    <property type="entry name" value="DNA/RNA-BINDING PROTEIN ALBA 3"/>
    <property type="match status" value="1"/>
</dbReference>
<dbReference type="GO" id="GO:0005634">
    <property type="term" value="C:nucleus"/>
    <property type="evidence" value="ECO:0007669"/>
    <property type="project" value="TreeGrafter"/>
</dbReference>
<dbReference type="InterPro" id="IPR036882">
    <property type="entry name" value="Alba-like_dom_sf"/>
</dbReference>
<sequence>MTAITTVVTIAEILKNSGFALEKMVATSTVGMKDETKGRMVQKAKIEIVMGKTENFDSLMTATEKH</sequence>
<dbReference type="InterPro" id="IPR014560">
    <property type="entry name" value="UCP030333_Alba"/>
</dbReference>
<keyword evidence="2" id="KW-1185">Reference proteome</keyword>
<accession>A0AAD3SMD3</accession>
<dbReference type="GO" id="GO:0003723">
    <property type="term" value="F:RNA binding"/>
    <property type="evidence" value="ECO:0007669"/>
    <property type="project" value="TreeGrafter"/>
</dbReference>
<dbReference type="Gene3D" id="3.30.110.20">
    <property type="entry name" value="Alba-like domain"/>
    <property type="match status" value="1"/>
</dbReference>
<comment type="caution">
    <text evidence="1">The sequence shown here is derived from an EMBL/GenBank/DDBJ whole genome shotgun (WGS) entry which is preliminary data.</text>
</comment>
<reference evidence="1" key="1">
    <citation type="submission" date="2023-05" db="EMBL/GenBank/DDBJ databases">
        <title>Nepenthes gracilis genome sequencing.</title>
        <authorList>
            <person name="Fukushima K."/>
        </authorList>
    </citation>
    <scope>NUCLEOTIDE SEQUENCE</scope>
    <source>
        <strain evidence="1">SING2019-196</strain>
    </source>
</reference>
<protein>
    <submittedName>
        <fullName evidence="1">Uncharacterized protein</fullName>
    </submittedName>
</protein>
<organism evidence="1 2">
    <name type="scientific">Nepenthes gracilis</name>
    <name type="common">Slender pitcher plant</name>
    <dbReference type="NCBI Taxonomy" id="150966"/>
    <lineage>
        <taxon>Eukaryota</taxon>
        <taxon>Viridiplantae</taxon>
        <taxon>Streptophyta</taxon>
        <taxon>Embryophyta</taxon>
        <taxon>Tracheophyta</taxon>
        <taxon>Spermatophyta</taxon>
        <taxon>Magnoliopsida</taxon>
        <taxon>eudicotyledons</taxon>
        <taxon>Gunneridae</taxon>
        <taxon>Pentapetalae</taxon>
        <taxon>Caryophyllales</taxon>
        <taxon>Nepenthaceae</taxon>
        <taxon>Nepenthes</taxon>
    </lineage>
</organism>
<gene>
    <name evidence="1" type="ORF">Nepgr_015047</name>
</gene>
<dbReference type="AlphaFoldDB" id="A0AAD3SMD3"/>
<evidence type="ECO:0000313" key="2">
    <source>
        <dbReference type="Proteomes" id="UP001279734"/>
    </source>
</evidence>
<proteinExistence type="predicted"/>